<dbReference type="Proteomes" id="UP000191144">
    <property type="component" value="Chromosome C"/>
</dbReference>
<dbReference type="GO" id="GO:0034045">
    <property type="term" value="C:phagophore assembly site membrane"/>
    <property type="evidence" value="ECO:0007669"/>
    <property type="project" value="UniProtKB-SubCell"/>
</dbReference>
<dbReference type="EMBL" id="LT598479">
    <property type="protein sequence ID" value="SCU83865.1"/>
    <property type="molecule type" value="Genomic_DNA"/>
</dbReference>
<keyword evidence="8" id="KW-0472">Membrane</keyword>
<evidence type="ECO:0000256" key="6">
    <source>
        <dbReference type="ARBA" id="ARBA00022927"/>
    </source>
</evidence>
<name>A0A1G4J375_9SACH</name>
<gene>
    <name evidence="10" type="ORF">LAME_0C07052G</name>
</gene>
<evidence type="ECO:0000256" key="7">
    <source>
        <dbReference type="ARBA" id="ARBA00023006"/>
    </source>
</evidence>
<dbReference type="GO" id="GO:0061723">
    <property type="term" value="P:glycophagy"/>
    <property type="evidence" value="ECO:0007669"/>
    <property type="project" value="TreeGrafter"/>
</dbReference>
<evidence type="ECO:0000256" key="8">
    <source>
        <dbReference type="RuleBase" id="RU361201"/>
    </source>
</evidence>
<evidence type="ECO:0000256" key="3">
    <source>
        <dbReference type="ARBA" id="ARBA00015875"/>
    </source>
</evidence>
<comment type="subcellular location">
    <subcellularLocation>
        <location evidence="1 8">Preautophagosomal structure membrane</location>
        <topology evidence="1 8">Peripheral membrane protein</topology>
    </subcellularLocation>
</comment>
<organism evidence="10 11">
    <name type="scientific">Lachancea meyersii CBS 8951</name>
    <dbReference type="NCBI Taxonomy" id="1266667"/>
    <lineage>
        <taxon>Eukaryota</taxon>
        <taxon>Fungi</taxon>
        <taxon>Dikarya</taxon>
        <taxon>Ascomycota</taxon>
        <taxon>Saccharomycotina</taxon>
        <taxon>Saccharomycetes</taxon>
        <taxon>Saccharomycetales</taxon>
        <taxon>Saccharomycetaceae</taxon>
        <taxon>Lachancea</taxon>
    </lineage>
</organism>
<dbReference type="PANTHER" id="PTHR13385:SF0">
    <property type="entry name" value="UBIQUITIN-LIKE PROTEIN ATG12"/>
    <property type="match status" value="1"/>
</dbReference>
<sequence>MSQILESESDGGSSSISESSVVPENQFTMQDELEQYAKKLDFLRLDGDEEPLKEMSLSSADLQESNGNIKTKEVPTFKAPMTTSVILTHLTPAGDAAIKHVISKEQQHPVKLHIKFQAIGAVPQVSPQTAQISSSQPFSVLITFLKKKLKVATVHCYVNNSFSPAPQQSVGDLWMHFKVKDELIVNYCKGVAFG</sequence>
<evidence type="ECO:0000313" key="11">
    <source>
        <dbReference type="Proteomes" id="UP000191144"/>
    </source>
</evidence>
<dbReference type="GO" id="GO:0000421">
    <property type="term" value="C:autophagosome membrane"/>
    <property type="evidence" value="ECO:0007669"/>
    <property type="project" value="TreeGrafter"/>
</dbReference>
<keyword evidence="5 8" id="KW-0833">Ubl conjugation pathway</keyword>
<dbReference type="SUPFAM" id="SSF54236">
    <property type="entry name" value="Ubiquitin-like"/>
    <property type="match status" value="1"/>
</dbReference>
<proteinExistence type="inferred from homology"/>
<feature type="region of interest" description="Disordered" evidence="9">
    <location>
        <begin position="1"/>
        <end position="28"/>
    </location>
</feature>
<evidence type="ECO:0000256" key="1">
    <source>
        <dbReference type="ARBA" id="ARBA00004623"/>
    </source>
</evidence>
<dbReference type="GO" id="GO:0097352">
    <property type="term" value="P:autophagosome maturation"/>
    <property type="evidence" value="ECO:0007669"/>
    <property type="project" value="TreeGrafter"/>
</dbReference>
<keyword evidence="8" id="KW-0813">Transport</keyword>
<feature type="compositionally biased region" description="Low complexity" evidence="9">
    <location>
        <begin position="10"/>
        <end position="20"/>
    </location>
</feature>
<dbReference type="AlphaFoldDB" id="A0A1G4J375"/>
<dbReference type="GO" id="GO:0019776">
    <property type="term" value="F:Atg8-family ligase activity"/>
    <property type="evidence" value="ECO:0007669"/>
    <property type="project" value="TreeGrafter"/>
</dbReference>
<dbReference type="CDD" id="cd01612">
    <property type="entry name" value="Ubl_ATG12"/>
    <property type="match status" value="1"/>
</dbReference>
<comment type="similarity">
    <text evidence="2 8">Belongs to the ATG12 family.</text>
</comment>
<dbReference type="Gene3D" id="3.10.20.90">
    <property type="entry name" value="Phosphatidylinositol 3-kinase Catalytic Subunit, Chain A, domain 1"/>
    <property type="match status" value="1"/>
</dbReference>
<evidence type="ECO:0000256" key="5">
    <source>
        <dbReference type="ARBA" id="ARBA00022786"/>
    </source>
</evidence>
<evidence type="ECO:0000313" key="10">
    <source>
        <dbReference type="EMBL" id="SCU83865.1"/>
    </source>
</evidence>
<dbReference type="GO" id="GO:0034727">
    <property type="term" value="P:piecemeal microautophagy of the nucleus"/>
    <property type="evidence" value="ECO:0007669"/>
    <property type="project" value="TreeGrafter"/>
</dbReference>
<dbReference type="GO" id="GO:0000045">
    <property type="term" value="P:autophagosome assembly"/>
    <property type="evidence" value="ECO:0007669"/>
    <property type="project" value="InterPro"/>
</dbReference>
<dbReference type="GO" id="GO:0034274">
    <property type="term" value="C:Atg12-Atg5-Atg16 complex"/>
    <property type="evidence" value="ECO:0007669"/>
    <property type="project" value="TreeGrafter"/>
</dbReference>
<dbReference type="Pfam" id="PF04110">
    <property type="entry name" value="APG12"/>
    <property type="match status" value="1"/>
</dbReference>
<evidence type="ECO:0000256" key="2">
    <source>
        <dbReference type="ARBA" id="ARBA00007778"/>
    </source>
</evidence>
<evidence type="ECO:0000256" key="9">
    <source>
        <dbReference type="SAM" id="MobiDB-lite"/>
    </source>
</evidence>
<evidence type="ECO:0000256" key="4">
    <source>
        <dbReference type="ARBA" id="ARBA00022499"/>
    </source>
</evidence>
<dbReference type="GO" id="GO:0000422">
    <property type="term" value="P:autophagy of mitochondrion"/>
    <property type="evidence" value="ECO:0007669"/>
    <property type="project" value="TreeGrafter"/>
</dbReference>
<dbReference type="OrthoDB" id="10003551at2759"/>
<keyword evidence="6 8" id="KW-0653">Protein transport</keyword>
<keyword evidence="4 8" id="KW-1017">Isopeptide bond</keyword>
<comment type="subunit">
    <text evidence="8">Forms a conjugate with ATG5.</text>
</comment>
<protein>
    <recommendedName>
        <fullName evidence="3 8">Ubiquitin-like protein ATG12</fullName>
    </recommendedName>
</protein>
<keyword evidence="7 8" id="KW-0072">Autophagy</keyword>
<dbReference type="GO" id="GO:0015031">
    <property type="term" value="P:protein transport"/>
    <property type="evidence" value="ECO:0007669"/>
    <property type="project" value="UniProtKB-KW"/>
</dbReference>
<keyword evidence="11" id="KW-1185">Reference proteome</keyword>
<accession>A0A1G4J375</accession>
<reference evidence="11" key="1">
    <citation type="submission" date="2016-03" db="EMBL/GenBank/DDBJ databases">
        <authorList>
            <person name="Devillers Hugo."/>
        </authorList>
    </citation>
    <scope>NUCLEOTIDE SEQUENCE [LARGE SCALE GENOMIC DNA]</scope>
</reference>
<dbReference type="PANTHER" id="PTHR13385">
    <property type="entry name" value="AUTOPHAGY PROTEIN 12"/>
    <property type="match status" value="1"/>
</dbReference>
<dbReference type="InterPro" id="IPR007242">
    <property type="entry name" value="Atg12"/>
</dbReference>
<comment type="function">
    <text evidence="8">Ubiquitin-like protein involved in cytoplasm to vacuole transport (Cvt), autophagy vesicles formation, mitophagy, and nucleophagy.</text>
</comment>
<dbReference type="InterPro" id="IPR029071">
    <property type="entry name" value="Ubiquitin-like_domsf"/>
</dbReference>